<feature type="compositionally biased region" description="Basic and acidic residues" evidence="1">
    <location>
        <begin position="40"/>
        <end position="51"/>
    </location>
</feature>
<evidence type="ECO:0000313" key="3">
    <source>
        <dbReference type="Proteomes" id="UP001501638"/>
    </source>
</evidence>
<dbReference type="Proteomes" id="UP001501638">
    <property type="component" value="Unassembled WGS sequence"/>
</dbReference>
<feature type="region of interest" description="Disordered" evidence="1">
    <location>
        <begin position="40"/>
        <end position="59"/>
    </location>
</feature>
<protein>
    <recommendedName>
        <fullName evidence="4">DUF1622 domain-containing protein</fullName>
    </recommendedName>
</protein>
<dbReference type="Pfam" id="PF07784">
    <property type="entry name" value="DUF1622"/>
    <property type="match status" value="1"/>
</dbReference>
<dbReference type="InterPro" id="IPR012427">
    <property type="entry name" value="DUF1622"/>
</dbReference>
<evidence type="ECO:0000256" key="1">
    <source>
        <dbReference type="SAM" id="MobiDB-lite"/>
    </source>
</evidence>
<reference evidence="2 3" key="1">
    <citation type="journal article" date="2019" name="Int. J. Syst. Evol. Microbiol.">
        <title>The Global Catalogue of Microorganisms (GCM) 10K type strain sequencing project: providing services to taxonomists for standard genome sequencing and annotation.</title>
        <authorList>
            <consortium name="The Broad Institute Genomics Platform"/>
            <consortium name="The Broad Institute Genome Sequencing Center for Infectious Disease"/>
            <person name="Wu L."/>
            <person name="Ma J."/>
        </authorList>
    </citation>
    <scope>NUCLEOTIDE SEQUENCE [LARGE SCALE GENOMIC DNA]</scope>
    <source>
        <strain evidence="2 3">JCM 6305</strain>
    </source>
</reference>
<comment type="caution">
    <text evidence="2">The sequence shown here is derived from an EMBL/GenBank/DDBJ whole genome shotgun (WGS) entry which is preliminary data.</text>
</comment>
<gene>
    <name evidence="2" type="ORF">GCM10010405_54080</name>
</gene>
<sequence>MLRTAVAPSFTEIGQLAAIAAIRTALNFFLGREIANERAEIEREHRKEGSDPRSPAAPA</sequence>
<accession>A0ABN3KK62</accession>
<organism evidence="2 3">
    <name type="scientific">Streptomyces macrosporus</name>
    <dbReference type="NCBI Taxonomy" id="44032"/>
    <lineage>
        <taxon>Bacteria</taxon>
        <taxon>Bacillati</taxon>
        <taxon>Actinomycetota</taxon>
        <taxon>Actinomycetes</taxon>
        <taxon>Kitasatosporales</taxon>
        <taxon>Streptomycetaceae</taxon>
        <taxon>Streptomyces</taxon>
    </lineage>
</organism>
<evidence type="ECO:0008006" key="4">
    <source>
        <dbReference type="Google" id="ProtNLM"/>
    </source>
</evidence>
<keyword evidence="3" id="KW-1185">Reference proteome</keyword>
<name>A0ABN3KK62_9ACTN</name>
<dbReference type="EMBL" id="BAAASZ010000042">
    <property type="protein sequence ID" value="GAA2462917.1"/>
    <property type="molecule type" value="Genomic_DNA"/>
</dbReference>
<evidence type="ECO:0000313" key="2">
    <source>
        <dbReference type="EMBL" id="GAA2462917.1"/>
    </source>
</evidence>
<proteinExistence type="predicted"/>